<comment type="caution">
    <text evidence="2">The sequence shown here is derived from an EMBL/GenBank/DDBJ whole genome shotgun (WGS) entry which is preliminary data.</text>
</comment>
<protein>
    <submittedName>
        <fullName evidence="2">Uncharacterized protein</fullName>
    </submittedName>
</protein>
<organism evidence="2 3">
    <name type="scientific">Pseudoxanthomonas winnipegensis</name>
    <dbReference type="NCBI Taxonomy" id="2480810"/>
    <lineage>
        <taxon>Bacteria</taxon>
        <taxon>Pseudomonadati</taxon>
        <taxon>Pseudomonadota</taxon>
        <taxon>Gammaproteobacteria</taxon>
        <taxon>Lysobacterales</taxon>
        <taxon>Lysobacteraceae</taxon>
        <taxon>Pseudoxanthomonas</taxon>
    </lineage>
</organism>
<proteinExistence type="predicted"/>
<keyword evidence="1" id="KW-0472">Membrane</keyword>
<reference evidence="2 3" key="1">
    <citation type="submission" date="2019-02" db="EMBL/GenBank/DDBJ databases">
        <title>WGS of Pseudoxanthomonas species novum from clinical isolates.</title>
        <authorList>
            <person name="Bernier A.-M."/>
            <person name="Bernard K."/>
            <person name="Vachon A."/>
        </authorList>
    </citation>
    <scope>NUCLEOTIDE SEQUENCE [LARGE SCALE GENOMIC DNA]</scope>
    <source>
        <strain evidence="2 3">NML130969</strain>
    </source>
</reference>
<feature type="transmembrane region" description="Helical" evidence="1">
    <location>
        <begin position="112"/>
        <end position="133"/>
    </location>
</feature>
<evidence type="ECO:0000256" key="1">
    <source>
        <dbReference type="SAM" id="Phobius"/>
    </source>
</evidence>
<gene>
    <name evidence="2" type="ORF">EA655_09320</name>
</gene>
<sequence>MFNRLPFPLVYVLEVLLAAPLFASFYLVVAFVASQPADAVRATGAAIPTGWEAAVPNHGGYIRGFLPSAHPVLLCASTVALLAFGVIAWQLRLAQAAQRRSARPERVTHLKVAEAVTFGAWALVAWLFVMFGLPQLAAA</sequence>
<dbReference type="Proteomes" id="UP000294164">
    <property type="component" value="Unassembled WGS sequence"/>
</dbReference>
<feature type="transmembrane region" description="Helical" evidence="1">
    <location>
        <begin position="12"/>
        <end position="33"/>
    </location>
</feature>
<keyword evidence="1" id="KW-1133">Transmembrane helix</keyword>
<evidence type="ECO:0000313" key="2">
    <source>
        <dbReference type="EMBL" id="TAA43458.1"/>
    </source>
</evidence>
<evidence type="ECO:0000313" key="3">
    <source>
        <dbReference type="Proteomes" id="UP000294164"/>
    </source>
</evidence>
<keyword evidence="1" id="KW-0812">Transmembrane</keyword>
<feature type="transmembrane region" description="Helical" evidence="1">
    <location>
        <begin position="71"/>
        <end position="91"/>
    </location>
</feature>
<name>A0A4Q8M3R8_9GAMM</name>
<dbReference type="EMBL" id="SHMG01000004">
    <property type="protein sequence ID" value="TAA43458.1"/>
    <property type="molecule type" value="Genomic_DNA"/>
</dbReference>
<accession>A0A4Q8M3R8</accession>
<dbReference type="AlphaFoldDB" id="A0A4Q8M3R8"/>